<reference evidence="1" key="1">
    <citation type="submission" date="2021-06" db="EMBL/GenBank/DDBJ databases">
        <authorList>
            <person name="Kallberg Y."/>
            <person name="Tangrot J."/>
            <person name="Rosling A."/>
        </authorList>
    </citation>
    <scope>NUCLEOTIDE SEQUENCE</scope>
    <source>
        <strain evidence="1">FL130A</strain>
    </source>
</reference>
<dbReference type="OrthoDB" id="10560274at2759"/>
<proteinExistence type="predicted"/>
<organism evidence="1 2">
    <name type="scientific">Ambispora leptoticha</name>
    <dbReference type="NCBI Taxonomy" id="144679"/>
    <lineage>
        <taxon>Eukaryota</taxon>
        <taxon>Fungi</taxon>
        <taxon>Fungi incertae sedis</taxon>
        <taxon>Mucoromycota</taxon>
        <taxon>Glomeromycotina</taxon>
        <taxon>Glomeromycetes</taxon>
        <taxon>Archaeosporales</taxon>
        <taxon>Ambisporaceae</taxon>
        <taxon>Ambispora</taxon>
    </lineage>
</organism>
<accession>A0A9N9IXI7</accession>
<evidence type="ECO:0000313" key="2">
    <source>
        <dbReference type="Proteomes" id="UP000789508"/>
    </source>
</evidence>
<feature type="non-terminal residue" evidence="1">
    <location>
        <position position="115"/>
    </location>
</feature>
<gene>
    <name evidence="1" type="ORF">ALEPTO_LOCUS13368</name>
</gene>
<name>A0A9N9IXI7_9GLOM</name>
<dbReference type="Proteomes" id="UP000789508">
    <property type="component" value="Unassembled WGS sequence"/>
</dbReference>
<sequence length="115" mass="13578">RSGMSDDYEGNITYKFDLETPLAFPFTIYPDKEPPQTKNKFFRDTSGFSMTGYNDKLTLDDTEDKIYLEIYHFPHSTLIIKPQEITWKNNLIRVKIEPNKIREGLEIRQIELEGK</sequence>
<evidence type="ECO:0000313" key="1">
    <source>
        <dbReference type="EMBL" id="CAG8752926.1"/>
    </source>
</evidence>
<keyword evidence="2" id="KW-1185">Reference proteome</keyword>
<feature type="non-terminal residue" evidence="1">
    <location>
        <position position="1"/>
    </location>
</feature>
<protein>
    <submittedName>
        <fullName evidence="1">9477_t:CDS:1</fullName>
    </submittedName>
</protein>
<comment type="caution">
    <text evidence="1">The sequence shown here is derived from an EMBL/GenBank/DDBJ whole genome shotgun (WGS) entry which is preliminary data.</text>
</comment>
<dbReference type="EMBL" id="CAJVPS010041837">
    <property type="protein sequence ID" value="CAG8752926.1"/>
    <property type="molecule type" value="Genomic_DNA"/>
</dbReference>
<dbReference type="AlphaFoldDB" id="A0A9N9IXI7"/>